<dbReference type="STRING" id="568069.A0A1J1HGG7"/>
<name>A0A1J1HGG7_9DIPT</name>
<dbReference type="GO" id="GO:0016020">
    <property type="term" value="C:membrane"/>
    <property type="evidence" value="ECO:0007669"/>
    <property type="project" value="TreeGrafter"/>
</dbReference>
<evidence type="ECO:0000256" key="2">
    <source>
        <dbReference type="SAM" id="Phobius"/>
    </source>
</evidence>
<sequence length="586" mass="66331">MFRRTNQTFKKATMNKFVAICLLAVTLQLVSCDNNSTIAPPTTLSDLIKNEVSDYVELPANSSSVKKEKPSYSTGNELWDKLIRDCLKKPTFSCIQKNVYTYLDTTLNLNDVNVTKHVQLTRNQVDYKLPEVPQDEENEIFFEGRASPIEEVSTALYDKGVKFLVTHNMDVKLPEVMFDGATFRISPRSIEGNGIIAKLEYIPNTKVIESRSSSGDSRLFKIKKKIKKFFKNKILLAVVAIVLIIKIIKIKLFWLLPLLVGVGTAKKLVLKFLLFLFPALSHVFKLCGHYQAHQHKTNYHHHKHNIKHLHTVLYDDHHHGHGHDDGIHHIKEFIHSKPPKGHISEYLHSAPVPPHLSYQPDDDWTFSGPGLGSEADKKSAIQNHLGPSSPNFNGQHLAFGGHQPSYGPPQHSPGIPYGVPQQRISGSASQLNPQYINSPPIDSNLIKAQRQEALRIQKEQQLIAKQQSMLSKQPFVSDVEPITPKLIDPFYSPILSKLDQVFYQLGYPDEPCRERLVCNMYKTPTRYSPHSNYVSAELSRDSSELQKPAETNVAVVRFYKYVQAARDGQEQTDCASIYPCNLPTKK</sequence>
<evidence type="ECO:0000256" key="3">
    <source>
        <dbReference type="SAM" id="SignalP"/>
    </source>
</evidence>
<feature type="compositionally biased region" description="Polar residues" evidence="1">
    <location>
        <begin position="380"/>
        <end position="394"/>
    </location>
</feature>
<organism evidence="4 5">
    <name type="scientific">Clunio marinus</name>
    <dbReference type="NCBI Taxonomy" id="568069"/>
    <lineage>
        <taxon>Eukaryota</taxon>
        <taxon>Metazoa</taxon>
        <taxon>Ecdysozoa</taxon>
        <taxon>Arthropoda</taxon>
        <taxon>Hexapoda</taxon>
        <taxon>Insecta</taxon>
        <taxon>Pterygota</taxon>
        <taxon>Neoptera</taxon>
        <taxon>Endopterygota</taxon>
        <taxon>Diptera</taxon>
        <taxon>Nematocera</taxon>
        <taxon>Chironomoidea</taxon>
        <taxon>Chironomidae</taxon>
        <taxon>Clunio</taxon>
    </lineage>
</organism>
<accession>A0A1J1HGG7</accession>
<dbReference type="AlphaFoldDB" id="A0A1J1HGG7"/>
<dbReference type="OrthoDB" id="6334967at2759"/>
<evidence type="ECO:0000313" key="4">
    <source>
        <dbReference type="EMBL" id="CRK87095.1"/>
    </source>
</evidence>
<reference evidence="4 5" key="1">
    <citation type="submission" date="2015-04" db="EMBL/GenBank/DDBJ databases">
        <authorList>
            <person name="Syromyatnikov M.Y."/>
            <person name="Popov V.N."/>
        </authorList>
    </citation>
    <scope>NUCLEOTIDE SEQUENCE [LARGE SCALE GENOMIC DNA]</scope>
</reference>
<feature type="chain" id="PRO_5012723842" evidence="3">
    <location>
        <begin position="33"/>
        <end position="586"/>
    </location>
</feature>
<evidence type="ECO:0000313" key="5">
    <source>
        <dbReference type="Proteomes" id="UP000183832"/>
    </source>
</evidence>
<keyword evidence="5" id="KW-1185">Reference proteome</keyword>
<dbReference type="Pfam" id="PF07898">
    <property type="entry name" value="DUF1676"/>
    <property type="match status" value="1"/>
</dbReference>
<dbReference type="Proteomes" id="UP000183832">
    <property type="component" value="Unassembled WGS sequence"/>
</dbReference>
<proteinExistence type="predicted"/>
<feature type="signal peptide" evidence="3">
    <location>
        <begin position="1"/>
        <end position="32"/>
    </location>
</feature>
<evidence type="ECO:0000256" key="1">
    <source>
        <dbReference type="SAM" id="MobiDB-lite"/>
    </source>
</evidence>
<keyword evidence="2" id="KW-0472">Membrane</keyword>
<dbReference type="InterPro" id="IPR012464">
    <property type="entry name" value="DUF1676"/>
</dbReference>
<keyword evidence="3" id="KW-0732">Signal</keyword>
<dbReference type="PANTHER" id="PTHR21879:SF4">
    <property type="entry name" value="OSIRIS 17, ISOFORM C"/>
    <property type="match status" value="1"/>
</dbReference>
<dbReference type="PANTHER" id="PTHR21879">
    <property type="entry name" value="FI03362P-RELATED-RELATED"/>
    <property type="match status" value="1"/>
</dbReference>
<keyword evidence="2" id="KW-1133">Transmembrane helix</keyword>
<feature type="region of interest" description="Disordered" evidence="1">
    <location>
        <begin position="358"/>
        <end position="413"/>
    </location>
</feature>
<dbReference type="EMBL" id="CVRI01000003">
    <property type="protein sequence ID" value="CRK87095.1"/>
    <property type="molecule type" value="Genomic_DNA"/>
</dbReference>
<protein>
    <submittedName>
        <fullName evidence="4">CLUMA_CG000832, isoform A</fullName>
    </submittedName>
</protein>
<feature type="transmembrane region" description="Helical" evidence="2">
    <location>
        <begin position="234"/>
        <end position="256"/>
    </location>
</feature>
<keyword evidence="2" id="KW-0812">Transmembrane</keyword>
<gene>
    <name evidence="4" type="primary">putative AGAP003468-PA</name>
    <name evidence="4" type="ORF">CLUMA_CG000832</name>
</gene>